<dbReference type="GO" id="GO:0036286">
    <property type="term" value="C:eisosome filament"/>
    <property type="evidence" value="ECO:0007669"/>
    <property type="project" value="TreeGrafter"/>
</dbReference>
<dbReference type="Proteomes" id="UP000234585">
    <property type="component" value="Unassembled WGS sequence"/>
</dbReference>
<proteinExistence type="predicted"/>
<dbReference type="Gene3D" id="1.20.1270.60">
    <property type="entry name" value="Arfaptin homology (AH) domain/BAR domain"/>
    <property type="match status" value="1"/>
</dbReference>
<dbReference type="PANTHER" id="PTHR31962:SF4">
    <property type="entry name" value="PRIMARY COMPONENT OF EISOSOMES (EUROFUNG)"/>
    <property type="match status" value="1"/>
</dbReference>
<dbReference type="InterPro" id="IPR027267">
    <property type="entry name" value="AH/BAR_dom_sf"/>
</dbReference>
<dbReference type="GO" id="GO:0006897">
    <property type="term" value="P:endocytosis"/>
    <property type="evidence" value="ECO:0007669"/>
    <property type="project" value="TreeGrafter"/>
</dbReference>
<feature type="region of interest" description="Disordered" evidence="3">
    <location>
        <begin position="18"/>
        <end position="51"/>
    </location>
</feature>
<dbReference type="AlphaFoldDB" id="A0A2I2FKL1"/>
<dbReference type="STRING" id="41067.A0A2I2FKL1"/>
<dbReference type="Pfam" id="PF13805">
    <property type="entry name" value="Pil1"/>
    <property type="match status" value="1"/>
</dbReference>
<feature type="compositionally biased region" description="Acidic residues" evidence="3">
    <location>
        <begin position="422"/>
        <end position="433"/>
    </location>
</feature>
<dbReference type="OrthoDB" id="5599269at2759"/>
<name>A0A2I2FKL1_ASPCN</name>
<dbReference type="FunFam" id="1.20.1270.60:FF:000005">
    <property type="entry name" value="Sphingolipid long chain base-responsive pil1"/>
    <property type="match status" value="1"/>
</dbReference>
<evidence type="ECO:0000256" key="1">
    <source>
        <dbReference type="ARBA" id="ARBA00022553"/>
    </source>
</evidence>
<keyword evidence="1" id="KW-0597">Phosphoprotein</keyword>
<keyword evidence="2" id="KW-0175">Coiled coil</keyword>
<feature type="compositionally biased region" description="Polar residues" evidence="3">
    <location>
        <begin position="30"/>
        <end position="40"/>
    </location>
</feature>
<organism evidence="4 5">
    <name type="scientific">Aspergillus candidus</name>
    <dbReference type="NCBI Taxonomy" id="41067"/>
    <lineage>
        <taxon>Eukaryota</taxon>
        <taxon>Fungi</taxon>
        <taxon>Dikarya</taxon>
        <taxon>Ascomycota</taxon>
        <taxon>Pezizomycotina</taxon>
        <taxon>Eurotiomycetes</taxon>
        <taxon>Eurotiomycetidae</taxon>
        <taxon>Eurotiales</taxon>
        <taxon>Aspergillaceae</taxon>
        <taxon>Aspergillus</taxon>
        <taxon>Aspergillus subgen. Circumdati</taxon>
    </lineage>
</organism>
<feature type="region of interest" description="Disordered" evidence="3">
    <location>
        <begin position="404"/>
        <end position="467"/>
    </location>
</feature>
<accession>A0A2I2FKL1</accession>
<evidence type="ECO:0000313" key="4">
    <source>
        <dbReference type="EMBL" id="PLB41161.1"/>
    </source>
</evidence>
<keyword evidence="5" id="KW-1185">Reference proteome</keyword>
<dbReference type="GO" id="GO:0005886">
    <property type="term" value="C:plasma membrane"/>
    <property type="evidence" value="ECO:0007669"/>
    <property type="project" value="TreeGrafter"/>
</dbReference>
<dbReference type="RefSeq" id="XP_024675173.1">
    <property type="nucleotide sequence ID" value="XM_024815908.1"/>
</dbReference>
<gene>
    <name evidence="4" type="ORF">BDW47DRAFT_122732</name>
</gene>
<feature type="region of interest" description="Disordered" evidence="3">
    <location>
        <begin position="268"/>
        <end position="306"/>
    </location>
</feature>
<feature type="compositionally biased region" description="Basic and acidic residues" evidence="3">
    <location>
        <begin position="434"/>
        <end position="444"/>
    </location>
</feature>
<dbReference type="GO" id="GO:0008289">
    <property type="term" value="F:lipid binding"/>
    <property type="evidence" value="ECO:0007669"/>
    <property type="project" value="TreeGrafter"/>
</dbReference>
<sequence length="467" mass="50482">MSNIWRFRPSSGFHRVNRRLSTRSGGNGGSSHQFNLSTLRGRQHPKLSQKMSKLIKSENGVISAYEKAGRERISVASQLSDWGDSIEDDAISDVSDKLAVLLAEMGDQEDNFASNLEEYRMMLKHIRDTEASVQPARNQRHKAADEVQKMKLKDPNNSSKIETLEQELVRAEAQALVAEAQLTNMTRQKLKESFDVHLAGVIERGEKQILLARHARRLLNCLDDTPIIPGEEKPEYRHATSAKLIVEDAERDLKSWSSSLEPILTAVPDRTSESQLPLSSAARRKRDSAAAGANAGRGTESMSPTANTAAAGAAGYSGLGTSAGVDQDMTDAEPVVSGVGAVPGATTTQAAPPRVIMRERETEVIGTTGVTGPGPDMMAADQGIRVTGVDQDRVTGTDEKMRVTDADEAEDQKSDVVTLSDSTDEGLDSVVEEEPVRERPEKVPKLSAGLGVPSRAEPSAYTVAVPY</sequence>
<evidence type="ECO:0000256" key="3">
    <source>
        <dbReference type="SAM" id="MobiDB-lite"/>
    </source>
</evidence>
<dbReference type="InterPro" id="IPR028245">
    <property type="entry name" value="PIL1/LSP1"/>
</dbReference>
<evidence type="ECO:0000313" key="5">
    <source>
        <dbReference type="Proteomes" id="UP000234585"/>
    </source>
</evidence>
<feature type="coiled-coil region" evidence="2">
    <location>
        <begin position="161"/>
        <end position="188"/>
    </location>
</feature>
<reference evidence="4 5" key="1">
    <citation type="submission" date="2017-12" db="EMBL/GenBank/DDBJ databases">
        <authorList>
            <consortium name="DOE Joint Genome Institute"/>
            <person name="Haridas S."/>
            <person name="Kjaerbolling I."/>
            <person name="Vesth T.C."/>
            <person name="Frisvad J.C."/>
            <person name="Nybo J.L."/>
            <person name="Theobald S."/>
            <person name="Kuo A."/>
            <person name="Bowyer P."/>
            <person name="Matsuda Y."/>
            <person name="Mondo S."/>
            <person name="Lyhne E.K."/>
            <person name="Kogle M.E."/>
            <person name="Clum A."/>
            <person name="Lipzen A."/>
            <person name="Salamov A."/>
            <person name="Ngan C.Y."/>
            <person name="Daum C."/>
            <person name="Chiniquy J."/>
            <person name="Barry K."/>
            <person name="LaButti K."/>
            <person name="Simmons B.A."/>
            <person name="Magnuson J.K."/>
            <person name="Mortensen U.H."/>
            <person name="Larsen T.O."/>
            <person name="Grigoriev I.V."/>
            <person name="Baker S.E."/>
            <person name="Andersen M.R."/>
            <person name="Nordberg H.P."/>
            <person name="Cantor M.N."/>
            <person name="Hua S.X."/>
        </authorList>
    </citation>
    <scope>NUCLEOTIDE SEQUENCE [LARGE SCALE GENOMIC DNA]</scope>
    <source>
        <strain evidence="4 5">CBS 102.13</strain>
    </source>
</reference>
<protein>
    <recommendedName>
        <fullName evidence="6">Eisosome component PIL1-domain-containing protein</fullName>
    </recommendedName>
</protein>
<dbReference type="GO" id="GO:0070941">
    <property type="term" value="P:eisosome assembly"/>
    <property type="evidence" value="ECO:0007669"/>
    <property type="project" value="TreeGrafter"/>
</dbReference>
<evidence type="ECO:0008006" key="6">
    <source>
        <dbReference type="Google" id="ProtNLM"/>
    </source>
</evidence>
<evidence type="ECO:0000256" key="2">
    <source>
        <dbReference type="SAM" id="Coils"/>
    </source>
</evidence>
<dbReference type="PANTHER" id="PTHR31962">
    <property type="entry name" value="SPHINGOLIPID LONG CHAIN BASE-RESPONSIVE PROTEIN PIL1"/>
    <property type="match status" value="1"/>
</dbReference>
<dbReference type="EMBL" id="KZ559121">
    <property type="protein sequence ID" value="PLB41161.1"/>
    <property type="molecule type" value="Genomic_DNA"/>
</dbReference>
<dbReference type="GeneID" id="36523068"/>